<name>A0A286UKB0_9AGAM</name>
<feature type="compositionally biased region" description="Polar residues" evidence="1">
    <location>
        <begin position="91"/>
        <end position="102"/>
    </location>
</feature>
<evidence type="ECO:0000313" key="2">
    <source>
        <dbReference type="EMBL" id="PAV20012.1"/>
    </source>
</evidence>
<dbReference type="AlphaFoldDB" id="A0A286UKB0"/>
<feature type="compositionally biased region" description="Basic residues" evidence="1">
    <location>
        <begin position="214"/>
        <end position="233"/>
    </location>
</feature>
<dbReference type="STRING" id="2282107.A0A286UKB0"/>
<dbReference type="InParanoid" id="A0A286UKB0"/>
<evidence type="ECO:0000313" key="3">
    <source>
        <dbReference type="Proteomes" id="UP000217199"/>
    </source>
</evidence>
<reference evidence="2 3" key="1">
    <citation type="journal article" date="2017" name="Mol. Ecol.">
        <title>Comparative and population genomic landscape of Phellinus noxius: A hypervariable fungus causing root rot in trees.</title>
        <authorList>
            <person name="Chung C.L."/>
            <person name="Lee T.J."/>
            <person name="Akiba M."/>
            <person name="Lee H.H."/>
            <person name="Kuo T.H."/>
            <person name="Liu D."/>
            <person name="Ke H.M."/>
            <person name="Yokoi T."/>
            <person name="Roa M.B."/>
            <person name="Lu M.J."/>
            <person name="Chang Y.Y."/>
            <person name="Ann P.J."/>
            <person name="Tsai J.N."/>
            <person name="Chen C.Y."/>
            <person name="Tzean S.S."/>
            <person name="Ota Y."/>
            <person name="Hattori T."/>
            <person name="Sahashi N."/>
            <person name="Liou R.F."/>
            <person name="Kikuchi T."/>
            <person name="Tsai I.J."/>
        </authorList>
    </citation>
    <scope>NUCLEOTIDE SEQUENCE [LARGE SCALE GENOMIC DNA]</scope>
    <source>
        <strain evidence="2 3">FFPRI411160</strain>
    </source>
</reference>
<organism evidence="2 3">
    <name type="scientific">Pyrrhoderma noxium</name>
    <dbReference type="NCBI Taxonomy" id="2282107"/>
    <lineage>
        <taxon>Eukaryota</taxon>
        <taxon>Fungi</taxon>
        <taxon>Dikarya</taxon>
        <taxon>Basidiomycota</taxon>
        <taxon>Agaricomycotina</taxon>
        <taxon>Agaricomycetes</taxon>
        <taxon>Hymenochaetales</taxon>
        <taxon>Hymenochaetaceae</taxon>
        <taxon>Pyrrhoderma</taxon>
    </lineage>
</organism>
<feature type="region of interest" description="Disordered" evidence="1">
    <location>
        <begin position="352"/>
        <end position="422"/>
    </location>
</feature>
<feature type="region of interest" description="Disordered" evidence="1">
    <location>
        <begin position="21"/>
        <end position="102"/>
    </location>
</feature>
<dbReference type="EMBL" id="NBII01000004">
    <property type="protein sequence ID" value="PAV20012.1"/>
    <property type="molecule type" value="Genomic_DNA"/>
</dbReference>
<accession>A0A286UKB0</accession>
<sequence length="422" mass="46717">MNLFPFTFYFPILGNPFSSSAPNAADANTPNNDQAVQDQDEQQIHSSHLENSKKVLSPVRRRPSLIPEPAPLARKRRWEPSSAETPEAKTVPTSTTGLLNSPTKFKDMMAESDACDGQEDDLVLELPPAKRRRGLAGSVISSAFNAALVGAAVGLTVFRMWRDRGKDDQLPPPPYQEEWAPTTPNVPSSENPNPQPGPSQIQLQKPRPSQIPSRPKRHVVQTKNRPRARRPVRMTRESSPKKAVISSPIVQPEPMQADEIEEDDSKDQMDWIGDKLSRLIEEGKRALGTEIVVSSEAPEDEVDDGSGDWIEEDPLASASFCFDSSASSRQMFSSPSRIPRYKGSYNNSITAPVKRATNPAPHFVFQDRTASTPNSPKQLKSLSVAPSPEKLPSLFANDESESPSIRESMERARAAYRQRRGF</sequence>
<comment type="caution">
    <text evidence="2">The sequence shown here is derived from an EMBL/GenBank/DDBJ whole genome shotgun (WGS) entry which is preliminary data.</text>
</comment>
<dbReference type="Proteomes" id="UP000217199">
    <property type="component" value="Unassembled WGS sequence"/>
</dbReference>
<keyword evidence="3" id="KW-1185">Reference proteome</keyword>
<dbReference type="OrthoDB" id="2507743at2759"/>
<evidence type="ECO:0000256" key="1">
    <source>
        <dbReference type="SAM" id="MobiDB-lite"/>
    </source>
</evidence>
<feature type="compositionally biased region" description="Polar residues" evidence="1">
    <location>
        <begin position="182"/>
        <end position="203"/>
    </location>
</feature>
<feature type="compositionally biased region" description="Polar residues" evidence="1">
    <location>
        <begin position="368"/>
        <end position="381"/>
    </location>
</feature>
<feature type="compositionally biased region" description="Low complexity" evidence="1">
    <location>
        <begin position="21"/>
        <end position="35"/>
    </location>
</feature>
<proteinExistence type="predicted"/>
<protein>
    <submittedName>
        <fullName evidence="2">Uncharacterized protein</fullName>
    </submittedName>
</protein>
<gene>
    <name evidence="2" type="ORF">PNOK_0494600</name>
</gene>
<feature type="region of interest" description="Disordered" evidence="1">
    <location>
        <begin position="166"/>
        <end position="245"/>
    </location>
</feature>